<dbReference type="EMBL" id="ML004439">
    <property type="protein sequence ID" value="RKP31597.1"/>
    <property type="molecule type" value="Genomic_DNA"/>
</dbReference>
<dbReference type="Pfam" id="PF08240">
    <property type="entry name" value="ADH_N"/>
    <property type="match status" value="1"/>
</dbReference>
<evidence type="ECO:0000313" key="5">
    <source>
        <dbReference type="EMBL" id="RKP31597.1"/>
    </source>
</evidence>
<evidence type="ECO:0000313" key="6">
    <source>
        <dbReference type="Proteomes" id="UP000268321"/>
    </source>
</evidence>
<keyword evidence="2" id="KW-0479">Metal-binding</keyword>
<evidence type="ECO:0000256" key="2">
    <source>
        <dbReference type="ARBA" id="ARBA00022723"/>
    </source>
</evidence>
<feature type="domain" description="Alcohol dehydrogenase-like N-terminal" evidence="4">
    <location>
        <begin position="26"/>
        <end position="98"/>
    </location>
</feature>
<accession>A0A4P9ZF01</accession>
<dbReference type="InterPro" id="IPR013154">
    <property type="entry name" value="ADH-like_N"/>
</dbReference>
<evidence type="ECO:0000259" key="4">
    <source>
        <dbReference type="Pfam" id="PF08240"/>
    </source>
</evidence>
<organism evidence="5 6">
    <name type="scientific">Metschnikowia bicuspidata</name>
    <dbReference type="NCBI Taxonomy" id="27322"/>
    <lineage>
        <taxon>Eukaryota</taxon>
        <taxon>Fungi</taxon>
        <taxon>Dikarya</taxon>
        <taxon>Ascomycota</taxon>
        <taxon>Saccharomycotina</taxon>
        <taxon>Pichiomycetes</taxon>
        <taxon>Metschnikowiaceae</taxon>
        <taxon>Metschnikowia</taxon>
    </lineage>
</organism>
<dbReference type="InterPro" id="IPR036291">
    <property type="entry name" value="NAD(P)-bd_dom_sf"/>
</dbReference>
<dbReference type="GO" id="GO:0046872">
    <property type="term" value="F:metal ion binding"/>
    <property type="evidence" value="ECO:0007669"/>
    <property type="project" value="UniProtKB-KW"/>
</dbReference>
<dbReference type="AlphaFoldDB" id="A0A4P9ZF01"/>
<dbReference type="PANTHER" id="PTHR42813:SF2">
    <property type="entry name" value="DEHYDROGENASE, ZINC-CONTAINING, PUTATIVE (AFU_ORTHOLOGUE AFUA_2G02810)-RELATED"/>
    <property type="match status" value="1"/>
</dbReference>
<dbReference type="Gene3D" id="3.40.50.720">
    <property type="entry name" value="NAD(P)-binding Rossmann-like Domain"/>
    <property type="match status" value="1"/>
</dbReference>
<evidence type="ECO:0000256" key="3">
    <source>
        <dbReference type="ARBA" id="ARBA00022833"/>
    </source>
</evidence>
<dbReference type="Proteomes" id="UP000268321">
    <property type="component" value="Unassembled WGS sequence"/>
</dbReference>
<reference evidence="6" key="1">
    <citation type="journal article" date="2018" name="Nat. Microbiol.">
        <title>Leveraging single-cell genomics to expand the fungal tree of life.</title>
        <authorList>
            <person name="Ahrendt S.R."/>
            <person name="Quandt C.A."/>
            <person name="Ciobanu D."/>
            <person name="Clum A."/>
            <person name="Salamov A."/>
            <person name="Andreopoulos B."/>
            <person name="Cheng J.F."/>
            <person name="Woyke T."/>
            <person name="Pelin A."/>
            <person name="Henrissat B."/>
            <person name="Reynolds N.K."/>
            <person name="Benny G.L."/>
            <person name="Smith M.E."/>
            <person name="James T.Y."/>
            <person name="Grigoriev I.V."/>
        </authorList>
    </citation>
    <scope>NUCLEOTIDE SEQUENCE [LARGE SCALE GENOMIC DNA]</scope>
    <source>
        <strain evidence="6">Baker2002</strain>
    </source>
</reference>
<evidence type="ECO:0000256" key="1">
    <source>
        <dbReference type="ARBA" id="ARBA00001947"/>
    </source>
</evidence>
<dbReference type="Gene3D" id="3.90.180.10">
    <property type="entry name" value="Medium-chain alcohol dehydrogenases, catalytic domain"/>
    <property type="match status" value="2"/>
</dbReference>
<dbReference type="InterPro" id="IPR011032">
    <property type="entry name" value="GroES-like_sf"/>
</dbReference>
<dbReference type="SUPFAM" id="SSF50129">
    <property type="entry name" value="GroES-like"/>
    <property type="match status" value="1"/>
</dbReference>
<keyword evidence="3" id="KW-0862">Zinc</keyword>
<name>A0A4P9ZF01_9ASCO</name>
<proteinExistence type="predicted"/>
<keyword evidence="6" id="KW-1185">Reference proteome</keyword>
<dbReference type="OrthoDB" id="3941538at2759"/>
<protein>
    <submittedName>
        <fullName evidence="5">GroES-like protein</fullName>
    </submittedName>
</protein>
<gene>
    <name evidence="5" type="ORF">METBISCDRAFT_30063</name>
</gene>
<dbReference type="PANTHER" id="PTHR42813">
    <property type="entry name" value="ZINC-TYPE ALCOHOL DEHYDROGENASE-LIKE"/>
    <property type="match status" value="1"/>
</dbReference>
<sequence>MSMSTAVIQGPHVIETVSKPVSAIASPTDALVKFVGTVVAKGSAMYYLDLAIGDAVVATFTIQCGNCYYCRLGNSGTCAHTNTFGKTGLQGAQAEYVLYVLMADIFVTGYSGVQKILRHFAGVSAPDDMSVLQLGAGPVGLCAARIFRHYGFCRVVVDAVRRTVNYVTEPDKLVEIIGEELDGCGFDAVLEISMRHGGFISSVGMGYDTIPFDALQAYVKGATEALAVFEIMKGDFDDFIDVQALIKEALE</sequence>
<dbReference type="SUPFAM" id="SSF51735">
    <property type="entry name" value="NAD(P)-binding Rossmann-fold domains"/>
    <property type="match status" value="1"/>
</dbReference>
<comment type="cofactor">
    <cofactor evidence="1">
        <name>Zn(2+)</name>
        <dbReference type="ChEBI" id="CHEBI:29105"/>
    </cofactor>
</comment>